<keyword evidence="1" id="KW-0732">Signal</keyword>
<name>A0ABU7DNL5_9TELE</name>
<feature type="domain" description="Integrase zinc-binding" evidence="2">
    <location>
        <begin position="78"/>
        <end position="127"/>
    </location>
</feature>
<reference evidence="3 4" key="1">
    <citation type="submission" date="2021-06" db="EMBL/GenBank/DDBJ databases">
        <authorList>
            <person name="Palmer J.M."/>
        </authorList>
    </citation>
    <scope>NUCLEOTIDE SEQUENCE [LARGE SCALE GENOMIC DNA]</scope>
    <source>
        <strain evidence="3 4">CL_MEX2019</strain>
        <tissue evidence="3">Muscle</tissue>
    </source>
</reference>
<evidence type="ECO:0000259" key="2">
    <source>
        <dbReference type="Pfam" id="PF17921"/>
    </source>
</evidence>
<protein>
    <recommendedName>
        <fullName evidence="2">Integrase zinc-binding domain-containing protein</fullName>
    </recommendedName>
</protein>
<dbReference type="EMBL" id="JAHUTJ010029865">
    <property type="protein sequence ID" value="MED6275935.1"/>
    <property type="molecule type" value="Genomic_DNA"/>
</dbReference>
<proteinExistence type="predicted"/>
<feature type="signal peptide" evidence="1">
    <location>
        <begin position="1"/>
        <end position="18"/>
    </location>
</feature>
<dbReference type="Proteomes" id="UP001352852">
    <property type="component" value="Unassembled WGS sequence"/>
</dbReference>
<accession>A0ABU7DNL5</accession>
<gene>
    <name evidence="3" type="ORF">CHARACLAT_031737</name>
</gene>
<comment type="caution">
    <text evidence="3">The sequence shown here is derived from an EMBL/GenBank/DDBJ whole genome shotgun (WGS) entry which is preliminary data.</text>
</comment>
<evidence type="ECO:0000256" key="1">
    <source>
        <dbReference type="SAM" id="SignalP"/>
    </source>
</evidence>
<sequence length="175" mass="19709">MFIPELLLAFWLEKLSTGRELYDRMCQEDPLLTEAQHSHPLLLADGLRPLLKTATVCTSSVQIDIKQLSQAFSIVTTDQRGVTLAYTHYSPVGCHRSYKATLHTLQQMAYWPPTSHDTQVYIQGCLTGCQFQPSQPIGQPPLQRRGVPLLVYTVVYTHYVTGSTFRPTGSNQIQN</sequence>
<dbReference type="InterPro" id="IPR041588">
    <property type="entry name" value="Integrase_H2C2"/>
</dbReference>
<keyword evidence="4" id="KW-1185">Reference proteome</keyword>
<dbReference type="Gene3D" id="1.10.340.70">
    <property type="match status" value="1"/>
</dbReference>
<evidence type="ECO:0000313" key="3">
    <source>
        <dbReference type="EMBL" id="MED6275935.1"/>
    </source>
</evidence>
<organism evidence="3 4">
    <name type="scientific">Characodon lateralis</name>
    <dbReference type="NCBI Taxonomy" id="208331"/>
    <lineage>
        <taxon>Eukaryota</taxon>
        <taxon>Metazoa</taxon>
        <taxon>Chordata</taxon>
        <taxon>Craniata</taxon>
        <taxon>Vertebrata</taxon>
        <taxon>Euteleostomi</taxon>
        <taxon>Actinopterygii</taxon>
        <taxon>Neopterygii</taxon>
        <taxon>Teleostei</taxon>
        <taxon>Neoteleostei</taxon>
        <taxon>Acanthomorphata</taxon>
        <taxon>Ovalentaria</taxon>
        <taxon>Atherinomorphae</taxon>
        <taxon>Cyprinodontiformes</taxon>
        <taxon>Goodeidae</taxon>
        <taxon>Characodon</taxon>
    </lineage>
</organism>
<dbReference type="Pfam" id="PF17921">
    <property type="entry name" value="Integrase_H2C2"/>
    <property type="match status" value="1"/>
</dbReference>
<feature type="chain" id="PRO_5046434096" description="Integrase zinc-binding domain-containing protein" evidence="1">
    <location>
        <begin position="19"/>
        <end position="175"/>
    </location>
</feature>
<evidence type="ECO:0000313" key="4">
    <source>
        <dbReference type="Proteomes" id="UP001352852"/>
    </source>
</evidence>